<dbReference type="EMBL" id="JAFCJH010000014">
    <property type="protein sequence ID" value="MBR0796890.1"/>
    <property type="molecule type" value="Genomic_DNA"/>
</dbReference>
<sequence>MLAAGQSATHFCARCVVYTFHRKRPQPDQFGINVFCLEDLDIAALPVRATDGAQCR</sequence>
<evidence type="ECO:0008006" key="3">
    <source>
        <dbReference type="Google" id="ProtNLM"/>
    </source>
</evidence>
<proteinExistence type="predicted"/>
<dbReference type="Gene3D" id="2.170.150.70">
    <property type="match status" value="1"/>
</dbReference>
<protein>
    <recommendedName>
        <fullName evidence="3">CENP-V/GFA domain-containing protein</fullName>
    </recommendedName>
</protein>
<keyword evidence="2" id="KW-1185">Reference proteome</keyword>
<dbReference type="Proteomes" id="UP001315278">
    <property type="component" value="Unassembled WGS sequence"/>
</dbReference>
<evidence type="ECO:0000313" key="1">
    <source>
        <dbReference type="EMBL" id="MBR0796890.1"/>
    </source>
</evidence>
<gene>
    <name evidence="1" type="ORF">JQ615_15955</name>
</gene>
<reference evidence="2" key="1">
    <citation type="journal article" date="2021" name="ISME J.">
        <title>Evolutionary origin and ecological implication of a unique nif island in free-living Bradyrhizobium lineages.</title>
        <authorList>
            <person name="Tao J."/>
        </authorList>
    </citation>
    <scope>NUCLEOTIDE SEQUENCE [LARGE SCALE GENOMIC DNA]</scope>
    <source>
        <strain evidence="2">SZCCT0434</strain>
    </source>
</reference>
<accession>A0ABS5FJD2</accession>
<comment type="caution">
    <text evidence="1">The sequence shown here is derived from an EMBL/GenBank/DDBJ whole genome shotgun (WGS) entry which is preliminary data.</text>
</comment>
<dbReference type="SUPFAM" id="SSF51316">
    <property type="entry name" value="Mss4-like"/>
    <property type="match status" value="1"/>
</dbReference>
<dbReference type="RefSeq" id="WP_212493059.1">
    <property type="nucleotide sequence ID" value="NZ_JAFCJH010000014.1"/>
</dbReference>
<dbReference type="InterPro" id="IPR011057">
    <property type="entry name" value="Mss4-like_sf"/>
</dbReference>
<evidence type="ECO:0000313" key="2">
    <source>
        <dbReference type="Proteomes" id="UP001315278"/>
    </source>
</evidence>
<organism evidence="1 2">
    <name type="scientific">Bradyrhizobium jicamae</name>
    <dbReference type="NCBI Taxonomy" id="280332"/>
    <lineage>
        <taxon>Bacteria</taxon>
        <taxon>Pseudomonadati</taxon>
        <taxon>Pseudomonadota</taxon>
        <taxon>Alphaproteobacteria</taxon>
        <taxon>Hyphomicrobiales</taxon>
        <taxon>Nitrobacteraceae</taxon>
        <taxon>Bradyrhizobium</taxon>
    </lineage>
</organism>
<name>A0ABS5FJD2_9BRAD</name>